<dbReference type="AlphaFoldDB" id="S8E271"/>
<organism evidence="2 3">
    <name type="scientific">Fomitopsis schrenkii</name>
    <name type="common">Brown rot fungus</name>
    <dbReference type="NCBI Taxonomy" id="2126942"/>
    <lineage>
        <taxon>Eukaryota</taxon>
        <taxon>Fungi</taxon>
        <taxon>Dikarya</taxon>
        <taxon>Basidiomycota</taxon>
        <taxon>Agaricomycotina</taxon>
        <taxon>Agaricomycetes</taxon>
        <taxon>Polyporales</taxon>
        <taxon>Fomitopsis</taxon>
    </lineage>
</organism>
<dbReference type="InParanoid" id="S8E271"/>
<protein>
    <recommendedName>
        <fullName evidence="4">F-box domain-containing protein</fullName>
    </recommendedName>
</protein>
<accession>S8E271</accession>
<sequence length="447" mass="50978">MRYQVKSDPHTIDPDDDDDENGNEDWYDHYYYLPGPLSQEAFSRFEYYARLIHTLRHRRMIEVTWDPSVFVFLQQAALGRPLFPNIRELVWEHATSDLVTVIVPQIRILRLAYRTYDGDDNYGYAEEVSFRARRHAFKALLPGVLHLLPELEELTMRPLGHEGFWKLLAPAPSSSFVAQKLRHIEISEPLVALMRGALPAESTIPALTDMKITFPGGWECTLFYPHVWVWDRATIHPFTRLRRLRIHTYPTVMVSILGAINAPELADIELCHRAVERPDQMPYLLPDITRMLCDRNAKTLRKRTREHAPLGHRGIVARARAYAVSVAVLTPDALHALARASPGLQSLTVVRLSSEFSTGEFSLTAPASQPRKSSRRAAPKSVSDDSITGHALQELCLYNPWNAPQANVSKLARFLHELFPQLQVERCIGKGHLFTDSPSWTNVLQEL</sequence>
<dbReference type="OrthoDB" id="2802706at2759"/>
<feature type="region of interest" description="Disordered" evidence="1">
    <location>
        <begin position="1"/>
        <end position="20"/>
    </location>
</feature>
<name>S8E271_FOMSC</name>
<dbReference type="EMBL" id="KE504158">
    <property type="protein sequence ID" value="EPS99246.1"/>
    <property type="molecule type" value="Genomic_DNA"/>
</dbReference>
<keyword evidence="3" id="KW-1185">Reference proteome</keyword>
<feature type="compositionally biased region" description="Basic and acidic residues" evidence="1">
    <location>
        <begin position="1"/>
        <end position="13"/>
    </location>
</feature>
<evidence type="ECO:0000256" key="1">
    <source>
        <dbReference type="SAM" id="MobiDB-lite"/>
    </source>
</evidence>
<dbReference type="HOGENOM" id="CLU_612549_0_0_1"/>
<proteinExistence type="predicted"/>
<evidence type="ECO:0000313" key="2">
    <source>
        <dbReference type="EMBL" id="EPS99246.1"/>
    </source>
</evidence>
<reference evidence="2 3" key="1">
    <citation type="journal article" date="2012" name="Science">
        <title>The Paleozoic origin of enzymatic lignin decomposition reconstructed from 31 fungal genomes.</title>
        <authorList>
            <person name="Floudas D."/>
            <person name="Binder M."/>
            <person name="Riley R."/>
            <person name="Barry K."/>
            <person name="Blanchette R.A."/>
            <person name="Henrissat B."/>
            <person name="Martinez A.T."/>
            <person name="Otillar R."/>
            <person name="Spatafora J.W."/>
            <person name="Yadav J.S."/>
            <person name="Aerts A."/>
            <person name="Benoit I."/>
            <person name="Boyd A."/>
            <person name="Carlson A."/>
            <person name="Copeland A."/>
            <person name="Coutinho P.M."/>
            <person name="de Vries R.P."/>
            <person name="Ferreira P."/>
            <person name="Findley K."/>
            <person name="Foster B."/>
            <person name="Gaskell J."/>
            <person name="Glotzer D."/>
            <person name="Gorecki P."/>
            <person name="Heitman J."/>
            <person name="Hesse C."/>
            <person name="Hori C."/>
            <person name="Igarashi K."/>
            <person name="Jurgens J.A."/>
            <person name="Kallen N."/>
            <person name="Kersten P."/>
            <person name="Kohler A."/>
            <person name="Kuees U."/>
            <person name="Kumar T.K.A."/>
            <person name="Kuo A."/>
            <person name="LaButti K."/>
            <person name="Larrondo L.F."/>
            <person name="Lindquist E."/>
            <person name="Ling A."/>
            <person name="Lombard V."/>
            <person name="Lucas S."/>
            <person name="Lundell T."/>
            <person name="Martin R."/>
            <person name="McLaughlin D.J."/>
            <person name="Morgenstern I."/>
            <person name="Morin E."/>
            <person name="Murat C."/>
            <person name="Nagy L.G."/>
            <person name="Nolan M."/>
            <person name="Ohm R.A."/>
            <person name="Patyshakuliyeva A."/>
            <person name="Rokas A."/>
            <person name="Ruiz-Duenas F.J."/>
            <person name="Sabat G."/>
            <person name="Salamov A."/>
            <person name="Samejima M."/>
            <person name="Schmutz J."/>
            <person name="Slot J.C."/>
            <person name="St John F."/>
            <person name="Stenlid J."/>
            <person name="Sun H."/>
            <person name="Sun S."/>
            <person name="Syed K."/>
            <person name="Tsang A."/>
            <person name="Wiebenga A."/>
            <person name="Young D."/>
            <person name="Pisabarro A."/>
            <person name="Eastwood D.C."/>
            <person name="Martin F."/>
            <person name="Cullen D."/>
            <person name="Grigoriev I.V."/>
            <person name="Hibbett D.S."/>
        </authorList>
    </citation>
    <scope>NUCLEOTIDE SEQUENCE</scope>
    <source>
        <strain evidence="3">FP-58527</strain>
    </source>
</reference>
<evidence type="ECO:0000313" key="3">
    <source>
        <dbReference type="Proteomes" id="UP000015241"/>
    </source>
</evidence>
<feature type="region of interest" description="Disordered" evidence="1">
    <location>
        <begin position="363"/>
        <end position="385"/>
    </location>
</feature>
<evidence type="ECO:0008006" key="4">
    <source>
        <dbReference type="Google" id="ProtNLM"/>
    </source>
</evidence>
<dbReference type="Proteomes" id="UP000015241">
    <property type="component" value="Unassembled WGS sequence"/>
</dbReference>
<gene>
    <name evidence="2" type="ORF">FOMPIDRAFT_1017162</name>
</gene>